<dbReference type="PANTHER" id="PTHR37460:SF1">
    <property type="entry name" value="ENDONUCLEASE III"/>
    <property type="match status" value="1"/>
</dbReference>
<dbReference type="PANTHER" id="PTHR37460">
    <property type="entry name" value="ENDONUCLEASE III"/>
    <property type="match status" value="1"/>
</dbReference>
<protein>
    <submittedName>
        <fullName evidence="2">DUF123 domain-containing protein</fullName>
    </submittedName>
</protein>
<reference evidence="3 5" key="2">
    <citation type="submission" date="2017-12" db="EMBL/GenBank/DDBJ databases">
        <title>Comparative Functional Genomics of Dry Heat Resistant strains isolated from the Viking Spacecraft.</title>
        <authorList>
            <person name="Seuylemezian A."/>
            <person name="Cooper K."/>
            <person name="Vaishampayan P."/>
        </authorList>
    </citation>
    <scope>NUCLEOTIDE SEQUENCE [LARGE SCALE GENOMIC DNA]</scope>
    <source>
        <strain evidence="3 5">ATCC 29669</strain>
    </source>
</reference>
<dbReference type="CDD" id="cd10441">
    <property type="entry name" value="GIY-YIG_COG1833"/>
    <property type="match status" value="1"/>
</dbReference>
<dbReference type="InterPro" id="IPR002837">
    <property type="entry name" value="DUF123"/>
</dbReference>
<proteinExistence type="predicted"/>
<evidence type="ECO:0000259" key="1">
    <source>
        <dbReference type="SMART" id="SM00465"/>
    </source>
</evidence>
<dbReference type="AlphaFoldDB" id="A0A2N5GJ35"/>
<feature type="domain" description="GIY-YIG" evidence="1">
    <location>
        <begin position="26"/>
        <end position="123"/>
    </location>
</feature>
<dbReference type="SMART" id="SM00465">
    <property type="entry name" value="GIYc"/>
    <property type="match status" value="1"/>
</dbReference>
<gene>
    <name evidence="2" type="ORF">CU635_16255</name>
    <name evidence="3" type="ORF">CVD25_06700</name>
</gene>
<dbReference type="EMBL" id="PGVA01000041">
    <property type="protein sequence ID" value="PLR81063.1"/>
    <property type="molecule type" value="Genomic_DNA"/>
</dbReference>
<keyword evidence="5" id="KW-1185">Reference proteome</keyword>
<dbReference type="Proteomes" id="UP000234951">
    <property type="component" value="Unassembled WGS sequence"/>
</dbReference>
<reference evidence="2 4" key="1">
    <citation type="submission" date="2017-11" db="EMBL/GenBank/DDBJ databases">
        <title>Comparitive Functional Genomics of Dry Heat Resistant strains isolated from the Viking Spacecraft.</title>
        <authorList>
            <person name="Seuylemezian A."/>
            <person name="Cooper K."/>
            <person name="Vaishampayan P."/>
        </authorList>
    </citation>
    <scope>NUCLEOTIDE SEQUENCE [LARGE SCALE GENOMIC DNA]</scope>
    <source>
        <strain evidence="2 4">M4.6</strain>
    </source>
</reference>
<evidence type="ECO:0000313" key="4">
    <source>
        <dbReference type="Proteomes" id="UP000234951"/>
    </source>
</evidence>
<dbReference type="InterPro" id="IPR000305">
    <property type="entry name" value="GIY-YIG_endonuc"/>
</dbReference>
<dbReference type="RefSeq" id="WP_101578435.1">
    <property type="nucleotide sequence ID" value="NZ_PGVA01000041.1"/>
</dbReference>
<evidence type="ECO:0000313" key="3">
    <source>
        <dbReference type="EMBL" id="PLR98963.1"/>
    </source>
</evidence>
<comment type="caution">
    <text evidence="2">The sequence shown here is derived from an EMBL/GenBank/DDBJ whole genome shotgun (WGS) entry which is preliminary data.</text>
</comment>
<sequence length="129" mass="14981">MEDSINQLHTLYAVYLKVEQEGTIHIGRLGRFYFQEGTYIYVGSAKRNIASRISRHLKVDKKKRWHFDYLRPLGKVIKIITYEATIGECALVEKLRKETAGMYPVKGFGSSDCRCFSHLIYCPSPLDFR</sequence>
<evidence type="ECO:0000313" key="2">
    <source>
        <dbReference type="EMBL" id="PLR81063.1"/>
    </source>
</evidence>
<dbReference type="Pfam" id="PF01986">
    <property type="entry name" value="DUF123"/>
    <property type="match status" value="1"/>
</dbReference>
<name>A0A2N5GJ35_9BACI</name>
<dbReference type="OrthoDB" id="9802365at2"/>
<organism evidence="2 4">
    <name type="scientific">Bacillus canaveralius</name>
    <dbReference type="NCBI Taxonomy" id="1403243"/>
    <lineage>
        <taxon>Bacteria</taxon>
        <taxon>Bacillati</taxon>
        <taxon>Bacillota</taxon>
        <taxon>Bacilli</taxon>
        <taxon>Bacillales</taxon>
        <taxon>Bacillaceae</taxon>
        <taxon>Bacillus</taxon>
    </lineage>
</organism>
<dbReference type="EMBL" id="PGVD01000019">
    <property type="protein sequence ID" value="PLR98963.1"/>
    <property type="molecule type" value="Genomic_DNA"/>
</dbReference>
<accession>A0A2N5GJ35</accession>
<evidence type="ECO:0000313" key="5">
    <source>
        <dbReference type="Proteomes" id="UP000235114"/>
    </source>
</evidence>
<dbReference type="Proteomes" id="UP000235114">
    <property type="component" value="Unassembled WGS sequence"/>
</dbReference>